<dbReference type="GO" id="GO:0004651">
    <property type="term" value="F:polynucleotide 5'-phosphatase activity"/>
    <property type="evidence" value="ECO:0007669"/>
    <property type="project" value="InterPro"/>
</dbReference>
<feature type="domain" description="mRNA triphosphatase Cet1-like" evidence="6">
    <location>
        <begin position="68"/>
        <end position="152"/>
    </location>
</feature>
<sequence>MHSWFMQYTTNPQIEIEARIRDVKQMGFEAVLAHLKSNTQWSNTPEMRETLDLVHVSGVRETRGTGTRSFLRKNKINHVEFQGSPAHAVRIAVAEELPCGEDESPVQTYRFKRRITFVHKGMFAFELTQVRSGWSEQEARSSPIMHEIEIEFCGQKLRPSPNPQYLADSMLMKLKDLVNRLGKAAAGPALQPPGKRPKLADSAMQEGQPVSVKPGSAVALESAGHGQPPPFDGEMPTELASQMPWLLSHIEEGPKGAKLAFIMSLPMAIGRRSYPLFYFYGSVPVDEVSAKS</sequence>
<dbReference type="EC" id="3.6.1.74" evidence="3"/>
<keyword evidence="2" id="KW-0378">Hydrolase</keyword>
<dbReference type="Gene3D" id="3.20.100.10">
    <property type="entry name" value="mRNA triphosphatase Cet1-like"/>
    <property type="match status" value="1"/>
</dbReference>
<dbReference type="InterPro" id="IPR037009">
    <property type="entry name" value="mRNA_triPase_Cet1_sf"/>
</dbReference>
<evidence type="ECO:0000259" key="6">
    <source>
        <dbReference type="Pfam" id="PF02940"/>
    </source>
</evidence>
<dbReference type="SUPFAM" id="SSF55154">
    <property type="entry name" value="CYTH-like phosphatases"/>
    <property type="match status" value="1"/>
</dbReference>
<dbReference type="InterPro" id="IPR004206">
    <property type="entry name" value="mRNA_triPase_Cet1"/>
</dbReference>
<accession>A0A7S0L938</accession>
<evidence type="ECO:0000313" key="7">
    <source>
        <dbReference type="EMBL" id="CAD8604389.1"/>
    </source>
</evidence>
<dbReference type="Pfam" id="PF02940">
    <property type="entry name" value="mRNA_triPase"/>
    <property type="match status" value="1"/>
</dbReference>
<dbReference type="GO" id="GO:0006397">
    <property type="term" value="P:mRNA processing"/>
    <property type="evidence" value="ECO:0007669"/>
    <property type="project" value="UniProtKB-KW"/>
</dbReference>
<keyword evidence="1" id="KW-0507">mRNA processing</keyword>
<organism evidence="7">
    <name type="scientific">Coccolithus braarudii</name>
    <dbReference type="NCBI Taxonomy" id="221442"/>
    <lineage>
        <taxon>Eukaryota</taxon>
        <taxon>Haptista</taxon>
        <taxon>Haptophyta</taxon>
        <taxon>Prymnesiophyceae</taxon>
        <taxon>Coccolithales</taxon>
        <taxon>Coccolithaceae</taxon>
        <taxon>Coccolithus</taxon>
    </lineage>
</organism>
<name>A0A7S0L938_9EUKA</name>
<protein>
    <recommendedName>
        <fullName evidence="3">mRNA 5'-phosphatase</fullName>
        <ecNumber evidence="3">3.6.1.74</ecNumber>
    </recommendedName>
</protein>
<evidence type="ECO:0000256" key="2">
    <source>
        <dbReference type="ARBA" id="ARBA00022801"/>
    </source>
</evidence>
<reference evidence="7" key="1">
    <citation type="submission" date="2021-01" db="EMBL/GenBank/DDBJ databases">
        <authorList>
            <person name="Corre E."/>
            <person name="Pelletier E."/>
            <person name="Niang G."/>
            <person name="Scheremetjew M."/>
            <person name="Finn R."/>
            <person name="Kale V."/>
            <person name="Holt S."/>
            <person name="Cochrane G."/>
            <person name="Meng A."/>
            <person name="Brown T."/>
            <person name="Cohen L."/>
        </authorList>
    </citation>
    <scope>NUCLEOTIDE SEQUENCE</scope>
    <source>
        <strain evidence="7">PLY182g</strain>
    </source>
</reference>
<feature type="region of interest" description="Disordered" evidence="5">
    <location>
        <begin position="185"/>
        <end position="215"/>
    </location>
</feature>
<dbReference type="EMBL" id="HBEY01015960">
    <property type="protein sequence ID" value="CAD8604389.1"/>
    <property type="molecule type" value="Transcribed_RNA"/>
</dbReference>
<evidence type="ECO:0000256" key="1">
    <source>
        <dbReference type="ARBA" id="ARBA00022664"/>
    </source>
</evidence>
<gene>
    <name evidence="7" type="ORF">CPEL01642_LOCUS7724</name>
</gene>
<dbReference type="GO" id="GO:0140818">
    <property type="term" value="F:mRNA 5'-triphosphate monophosphatase activity"/>
    <property type="evidence" value="ECO:0007669"/>
    <property type="project" value="UniProtKB-EC"/>
</dbReference>
<evidence type="ECO:0000256" key="3">
    <source>
        <dbReference type="ARBA" id="ARBA00035028"/>
    </source>
</evidence>
<evidence type="ECO:0000256" key="5">
    <source>
        <dbReference type="SAM" id="MobiDB-lite"/>
    </source>
</evidence>
<dbReference type="AlphaFoldDB" id="A0A7S0L938"/>
<dbReference type="InterPro" id="IPR033469">
    <property type="entry name" value="CYTH-like_dom_sf"/>
</dbReference>
<evidence type="ECO:0000256" key="4">
    <source>
        <dbReference type="ARBA" id="ARBA00047740"/>
    </source>
</evidence>
<proteinExistence type="predicted"/>
<comment type="catalytic activity">
    <reaction evidence="4">
        <text>a 5'-end triphospho-ribonucleoside in mRNA + H2O = a 5'-end diphospho-ribonucleoside in mRNA + phosphate + H(+)</text>
        <dbReference type="Rhea" id="RHEA:67004"/>
        <dbReference type="Rhea" id="RHEA-COMP:17164"/>
        <dbReference type="Rhea" id="RHEA-COMP:17165"/>
        <dbReference type="ChEBI" id="CHEBI:15377"/>
        <dbReference type="ChEBI" id="CHEBI:15378"/>
        <dbReference type="ChEBI" id="CHEBI:43474"/>
        <dbReference type="ChEBI" id="CHEBI:167616"/>
        <dbReference type="ChEBI" id="CHEBI:167618"/>
        <dbReference type="EC" id="3.6.1.74"/>
    </reaction>
    <physiologicalReaction direction="left-to-right" evidence="4">
        <dbReference type="Rhea" id="RHEA:67005"/>
    </physiologicalReaction>
</comment>